<dbReference type="Proteomes" id="UP001221757">
    <property type="component" value="Unassembled WGS sequence"/>
</dbReference>
<comment type="caution">
    <text evidence="1">The sequence shown here is derived from an EMBL/GenBank/DDBJ whole genome shotgun (WGS) entry which is preliminary data.</text>
</comment>
<evidence type="ECO:0000313" key="2">
    <source>
        <dbReference type="Proteomes" id="UP001221757"/>
    </source>
</evidence>
<dbReference type="EMBL" id="JARKIE010000217">
    <property type="protein sequence ID" value="KAJ7664984.1"/>
    <property type="molecule type" value="Genomic_DNA"/>
</dbReference>
<evidence type="ECO:0000313" key="1">
    <source>
        <dbReference type="EMBL" id="KAJ7664984.1"/>
    </source>
</evidence>
<protein>
    <submittedName>
        <fullName evidence="1">Uncharacterized protein</fullName>
    </submittedName>
</protein>
<gene>
    <name evidence="1" type="ORF">B0H17DRAFT_1143462</name>
</gene>
<name>A0AAD7G852_MYCRO</name>
<proteinExistence type="predicted"/>
<dbReference type="AlphaFoldDB" id="A0AAD7G852"/>
<reference evidence="1" key="1">
    <citation type="submission" date="2023-03" db="EMBL/GenBank/DDBJ databases">
        <title>Massive genome expansion in bonnet fungi (Mycena s.s.) driven by repeated elements and novel gene families across ecological guilds.</title>
        <authorList>
            <consortium name="Lawrence Berkeley National Laboratory"/>
            <person name="Harder C.B."/>
            <person name="Miyauchi S."/>
            <person name="Viragh M."/>
            <person name="Kuo A."/>
            <person name="Thoen E."/>
            <person name="Andreopoulos B."/>
            <person name="Lu D."/>
            <person name="Skrede I."/>
            <person name="Drula E."/>
            <person name="Henrissat B."/>
            <person name="Morin E."/>
            <person name="Kohler A."/>
            <person name="Barry K."/>
            <person name="LaButti K."/>
            <person name="Morin E."/>
            <person name="Salamov A."/>
            <person name="Lipzen A."/>
            <person name="Mereny Z."/>
            <person name="Hegedus B."/>
            <person name="Baldrian P."/>
            <person name="Stursova M."/>
            <person name="Weitz H."/>
            <person name="Taylor A."/>
            <person name="Grigoriev I.V."/>
            <person name="Nagy L.G."/>
            <person name="Martin F."/>
            <person name="Kauserud H."/>
        </authorList>
    </citation>
    <scope>NUCLEOTIDE SEQUENCE</scope>
    <source>
        <strain evidence="1">CBHHK067</strain>
    </source>
</reference>
<accession>A0AAD7G852</accession>
<organism evidence="1 2">
    <name type="scientific">Mycena rosella</name>
    <name type="common">Pink bonnet</name>
    <name type="synonym">Agaricus rosellus</name>
    <dbReference type="NCBI Taxonomy" id="1033263"/>
    <lineage>
        <taxon>Eukaryota</taxon>
        <taxon>Fungi</taxon>
        <taxon>Dikarya</taxon>
        <taxon>Basidiomycota</taxon>
        <taxon>Agaricomycotina</taxon>
        <taxon>Agaricomycetes</taxon>
        <taxon>Agaricomycetidae</taxon>
        <taxon>Agaricales</taxon>
        <taxon>Marasmiineae</taxon>
        <taxon>Mycenaceae</taxon>
        <taxon>Mycena</taxon>
    </lineage>
</organism>
<sequence length="354" mass="39742">MCCLAAALPVQPPCLSTLDISIIVLILQNLSTADLAANKQLRSLIRDFAALRYPLAKEHTCVEDTPFQNLVEHHRAWLNFAYSATHTIPTNSIAPECYSVASDMFFVGEDEDPATELSTSIKYIRIQAPDARKTASGHTSKIEKPIVYFATAVEDQNLVAVITYLSFIFMTLTPIDNLGAVFLSETILMVPNGSHNCLEIWRIPLDVNYEATLAHSLWLPPLEYGHSLKTLTFKGTLNCLGSSQPNPPSWNRRQLTSRSSESLILVVLKIGDTGDDDDDDDDEFGFLFHRRNLLRFPSRRLGIWDKTLWSIWGPSITRWFETSVMAEALFDTTHGQRLPILVPAQRFNAILSTF</sequence>
<keyword evidence="2" id="KW-1185">Reference proteome</keyword>